<dbReference type="GO" id="GO:0051731">
    <property type="term" value="F:polynucleotide 5'-hydroxyl-kinase activity"/>
    <property type="evidence" value="ECO:0007669"/>
    <property type="project" value="InterPro"/>
</dbReference>
<dbReference type="Pfam" id="PF25467">
    <property type="entry name" value="NOL9_C"/>
    <property type="match status" value="1"/>
</dbReference>
<reference evidence="11" key="2">
    <citation type="submission" date="2021-12" db="EMBL/GenBank/DDBJ databases">
        <title>Resequencing data analysis of finger millet.</title>
        <authorList>
            <person name="Hatakeyama M."/>
            <person name="Aluri S."/>
            <person name="Balachadran M.T."/>
            <person name="Sivarajan S.R."/>
            <person name="Poveda L."/>
            <person name="Shimizu-Inatsugi R."/>
            <person name="Schlapbach R."/>
            <person name="Sreeman S.M."/>
            <person name="Shimizu K.K."/>
        </authorList>
    </citation>
    <scope>NUCLEOTIDE SEQUENCE</scope>
</reference>
<dbReference type="Proteomes" id="UP001054889">
    <property type="component" value="Unassembled WGS sequence"/>
</dbReference>
<keyword evidence="4" id="KW-0808">Transferase</keyword>
<evidence type="ECO:0000256" key="6">
    <source>
        <dbReference type="ARBA" id="ARBA00022777"/>
    </source>
</evidence>
<comment type="subcellular location">
    <subcellularLocation>
        <location evidence="1">Nucleus</location>
        <location evidence="1">Nucleolus</location>
    </subcellularLocation>
</comment>
<comment type="similarity">
    <text evidence="2">Belongs to the Clp1 family. NOL9/GRC3 subfamily.</text>
</comment>
<evidence type="ECO:0000256" key="1">
    <source>
        <dbReference type="ARBA" id="ARBA00004604"/>
    </source>
</evidence>
<evidence type="ECO:0000256" key="4">
    <source>
        <dbReference type="ARBA" id="ARBA00022679"/>
    </source>
</evidence>
<feature type="domain" description="Clp1 P-loop" evidence="9">
    <location>
        <begin position="143"/>
        <end position="269"/>
    </location>
</feature>
<dbReference type="GO" id="GO:0005730">
    <property type="term" value="C:nucleolus"/>
    <property type="evidence" value="ECO:0007669"/>
    <property type="project" value="UniProtKB-SubCell"/>
</dbReference>
<dbReference type="InterPro" id="IPR057570">
    <property type="entry name" value="NOL9_C"/>
</dbReference>
<evidence type="ECO:0000313" key="11">
    <source>
        <dbReference type="EMBL" id="GJN31869.1"/>
    </source>
</evidence>
<feature type="domain" description="NOL9 C-terminal" evidence="10">
    <location>
        <begin position="328"/>
        <end position="408"/>
    </location>
</feature>
<keyword evidence="7" id="KW-0067">ATP-binding</keyword>
<dbReference type="Pfam" id="PF16575">
    <property type="entry name" value="CLP1_P"/>
    <property type="match status" value="1"/>
</dbReference>
<evidence type="ECO:0000259" key="9">
    <source>
        <dbReference type="Pfam" id="PF16575"/>
    </source>
</evidence>
<sequence length="444" mass="49641">MVMVAKATADVAVMVVIKTIVAFDVVCITSEVTGDFLDGSQHVEVALLLVRGSDIEVFMIATKTRKVTSKMVTITMTVATAYAKRLRECEWLAMESIGCFSGVVIGAAEEEDAAARQREWEEAADAVAYDSCTMPPPIVVVYGPGNSGKSAFSRLLLNTLLQRYDKVGYLDIDVGQPEFTPPGFVSLHVLEEQTKDFTILYLRNPKRCYFFGDVCAKRNTKLLLAFTFGLYEYFLKECYFCNYVDDPEKSVIPLVINTSGWVKGTELHVFLSGYTCFAECLLVKKEARTIRDLRLMAYFRQCLPRDFPIVHSDDIVQGLVLVQPFQLHLSKIQVSGTDLYHFLNGTIVGMATSVSPPLSTECSTPCCIGLGFVKAIDYSKDCIHLIAPVSDKIMEKVDIIFQSYIAVPSCLLQDLEPCRHFEWVDLYIRDRGLEVQVLLPIEPI</sequence>
<organism evidence="11 12">
    <name type="scientific">Eleusine coracana subsp. coracana</name>
    <dbReference type="NCBI Taxonomy" id="191504"/>
    <lineage>
        <taxon>Eukaryota</taxon>
        <taxon>Viridiplantae</taxon>
        <taxon>Streptophyta</taxon>
        <taxon>Embryophyta</taxon>
        <taxon>Tracheophyta</taxon>
        <taxon>Spermatophyta</taxon>
        <taxon>Magnoliopsida</taxon>
        <taxon>Liliopsida</taxon>
        <taxon>Poales</taxon>
        <taxon>Poaceae</taxon>
        <taxon>PACMAD clade</taxon>
        <taxon>Chloridoideae</taxon>
        <taxon>Cynodonteae</taxon>
        <taxon>Eleusininae</taxon>
        <taxon>Eleusine</taxon>
    </lineage>
</organism>
<evidence type="ECO:0000256" key="2">
    <source>
        <dbReference type="ARBA" id="ARBA00011003"/>
    </source>
</evidence>
<dbReference type="Gene3D" id="3.40.50.300">
    <property type="entry name" value="P-loop containing nucleotide triphosphate hydrolases"/>
    <property type="match status" value="1"/>
</dbReference>
<reference evidence="11" key="1">
    <citation type="journal article" date="2018" name="DNA Res.">
        <title>Multiple hybrid de novo genome assembly of finger millet, an orphan allotetraploid crop.</title>
        <authorList>
            <person name="Hatakeyama M."/>
            <person name="Aluri S."/>
            <person name="Balachadran M.T."/>
            <person name="Sivarajan S.R."/>
            <person name="Patrignani A."/>
            <person name="Gruter S."/>
            <person name="Poveda L."/>
            <person name="Shimizu-Inatsugi R."/>
            <person name="Baeten J."/>
            <person name="Francoijs K.J."/>
            <person name="Nataraja K.N."/>
            <person name="Reddy Y.A.N."/>
            <person name="Phadnis S."/>
            <person name="Ravikumar R.L."/>
            <person name="Schlapbach R."/>
            <person name="Sreeman S.M."/>
            <person name="Shimizu K.K."/>
        </authorList>
    </citation>
    <scope>NUCLEOTIDE SEQUENCE</scope>
</reference>
<dbReference type="InterPro" id="IPR027417">
    <property type="entry name" value="P-loop_NTPase"/>
</dbReference>
<keyword evidence="12" id="KW-1185">Reference proteome</keyword>
<evidence type="ECO:0000256" key="8">
    <source>
        <dbReference type="ARBA" id="ARBA00023242"/>
    </source>
</evidence>
<comment type="caution">
    <text evidence="11">The sequence shown here is derived from an EMBL/GenBank/DDBJ whole genome shotgun (WGS) entry which is preliminary data.</text>
</comment>
<dbReference type="AlphaFoldDB" id="A0AAV5F891"/>
<dbReference type="InterPro" id="IPR045116">
    <property type="entry name" value="Clp1/Grc3"/>
</dbReference>
<dbReference type="GO" id="GO:0000448">
    <property type="term" value="P:cleavage in ITS2 between 5.8S rRNA and LSU-rRNA of tricistronic rRNA transcript (SSU-rRNA, 5.8S rRNA, LSU-rRNA)"/>
    <property type="evidence" value="ECO:0007669"/>
    <property type="project" value="TreeGrafter"/>
</dbReference>
<keyword evidence="3" id="KW-0698">rRNA processing</keyword>
<dbReference type="EMBL" id="BQKI01000083">
    <property type="protein sequence ID" value="GJN31869.1"/>
    <property type="molecule type" value="Genomic_DNA"/>
</dbReference>
<dbReference type="PANTHER" id="PTHR12755">
    <property type="entry name" value="CLEAVAGE/POLYADENYLATION FACTOR IA SUBUNIT CLP1P"/>
    <property type="match status" value="1"/>
</dbReference>
<dbReference type="GO" id="GO:0005524">
    <property type="term" value="F:ATP binding"/>
    <property type="evidence" value="ECO:0007669"/>
    <property type="project" value="UniProtKB-KW"/>
</dbReference>
<evidence type="ECO:0000313" key="12">
    <source>
        <dbReference type="Proteomes" id="UP001054889"/>
    </source>
</evidence>
<keyword evidence="5" id="KW-0547">Nucleotide-binding</keyword>
<dbReference type="InterPro" id="IPR032319">
    <property type="entry name" value="CLP1_P"/>
</dbReference>
<evidence type="ECO:0000256" key="7">
    <source>
        <dbReference type="ARBA" id="ARBA00022840"/>
    </source>
</evidence>
<dbReference type="SUPFAM" id="SSF52540">
    <property type="entry name" value="P-loop containing nucleoside triphosphate hydrolases"/>
    <property type="match status" value="1"/>
</dbReference>
<accession>A0AAV5F891</accession>
<name>A0AAV5F891_ELECO</name>
<proteinExistence type="inferred from homology"/>
<protein>
    <submittedName>
        <fullName evidence="11">Uncharacterized protein</fullName>
    </submittedName>
</protein>
<evidence type="ECO:0000259" key="10">
    <source>
        <dbReference type="Pfam" id="PF25467"/>
    </source>
</evidence>
<evidence type="ECO:0000256" key="3">
    <source>
        <dbReference type="ARBA" id="ARBA00022552"/>
    </source>
</evidence>
<gene>
    <name evidence="11" type="primary">gb20322</name>
    <name evidence="11" type="ORF">PR202_gb20322</name>
</gene>
<keyword evidence="6" id="KW-0418">Kinase</keyword>
<keyword evidence="8" id="KW-0539">Nucleus</keyword>
<evidence type="ECO:0000256" key="5">
    <source>
        <dbReference type="ARBA" id="ARBA00022741"/>
    </source>
</evidence>
<dbReference type="PANTHER" id="PTHR12755:SF3">
    <property type="entry name" value="POLYNUCLEOTIDE 5'-HYDROXYL-KINASE NOL9"/>
    <property type="match status" value="1"/>
</dbReference>